<evidence type="ECO:0000256" key="1">
    <source>
        <dbReference type="PROSITE-ProRule" id="PRU00042"/>
    </source>
</evidence>
<evidence type="ECO:0000313" key="6">
    <source>
        <dbReference type="Proteomes" id="UP000014760"/>
    </source>
</evidence>
<organism evidence="4">
    <name type="scientific">Capitella teleta</name>
    <name type="common">Polychaete worm</name>
    <dbReference type="NCBI Taxonomy" id="283909"/>
    <lineage>
        <taxon>Eukaryota</taxon>
        <taxon>Metazoa</taxon>
        <taxon>Spiralia</taxon>
        <taxon>Lophotrochozoa</taxon>
        <taxon>Annelida</taxon>
        <taxon>Polychaeta</taxon>
        <taxon>Sedentaria</taxon>
        <taxon>Scolecida</taxon>
        <taxon>Capitellidae</taxon>
        <taxon>Capitella</taxon>
    </lineage>
</organism>
<evidence type="ECO:0000256" key="2">
    <source>
        <dbReference type="SAM" id="MobiDB-lite"/>
    </source>
</evidence>
<evidence type="ECO:0000259" key="3">
    <source>
        <dbReference type="PROSITE" id="PS50157"/>
    </source>
</evidence>
<gene>
    <name evidence="4" type="ORF">CAPTEDRAFT_203544</name>
</gene>
<evidence type="ECO:0000313" key="4">
    <source>
        <dbReference type="EMBL" id="ELU06975.1"/>
    </source>
</evidence>
<feature type="compositionally biased region" description="Basic residues" evidence="2">
    <location>
        <begin position="62"/>
        <end position="76"/>
    </location>
</feature>
<reference evidence="5" key="3">
    <citation type="submission" date="2015-06" db="UniProtKB">
        <authorList>
            <consortium name="EnsemblMetazoa"/>
        </authorList>
    </citation>
    <scope>IDENTIFICATION</scope>
</reference>
<dbReference type="Gene3D" id="3.30.160.60">
    <property type="entry name" value="Classic Zinc Finger"/>
    <property type="match status" value="1"/>
</dbReference>
<evidence type="ECO:0000313" key="5">
    <source>
        <dbReference type="EnsemblMetazoa" id="CapteP203544"/>
    </source>
</evidence>
<dbReference type="OrthoDB" id="427030at2759"/>
<proteinExistence type="predicted"/>
<keyword evidence="1" id="KW-0479">Metal-binding</keyword>
<name>R7UL73_CAPTE</name>
<dbReference type="InterPro" id="IPR013087">
    <property type="entry name" value="Znf_C2H2_type"/>
</dbReference>
<dbReference type="InterPro" id="IPR036236">
    <property type="entry name" value="Znf_C2H2_sf"/>
</dbReference>
<dbReference type="EMBL" id="KB300259">
    <property type="protein sequence ID" value="ELU06975.1"/>
    <property type="molecule type" value="Genomic_DNA"/>
</dbReference>
<dbReference type="PROSITE" id="PS50157">
    <property type="entry name" value="ZINC_FINGER_C2H2_2"/>
    <property type="match status" value="1"/>
</dbReference>
<dbReference type="AlphaFoldDB" id="R7UL73"/>
<dbReference type="PROSITE" id="PS00028">
    <property type="entry name" value="ZINC_FINGER_C2H2_1"/>
    <property type="match status" value="1"/>
</dbReference>
<dbReference type="SMART" id="SM00355">
    <property type="entry name" value="ZnF_C2H2"/>
    <property type="match status" value="1"/>
</dbReference>
<dbReference type="EMBL" id="AMQN01007243">
    <property type="status" value="NOT_ANNOTATED_CDS"/>
    <property type="molecule type" value="Genomic_DNA"/>
</dbReference>
<keyword evidence="1" id="KW-0862">Zinc</keyword>
<reference evidence="4 6" key="2">
    <citation type="journal article" date="2013" name="Nature">
        <title>Insights into bilaterian evolution from three spiralian genomes.</title>
        <authorList>
            <person name="Simakov O."/>
            <person name="Marletaz F."/>
            <person name="Cho S.J."/>
            <person name="Edsinger-Gonzales E."/>
            <person name="Havlak P."/>
            <person name="Hellsten U."/>
            <person name="Kuo D.H."/>
            <person name="Larsson T."/>
            <person name="Lv J."/>
            <person name="Arendt D."/>
            <person name="Savage R."/>
            <person name="Osoegawa K."/>
            <person name="de Jong P."/>
            <person name="Grimwood J."/>
            <person name="Chapman J.A."/>
            <person name="Shapiro H."/>
            <person name="Aerts A."/>
            <person name="Otillar R.P."/>
            <person name="Terry A.Y."/>
            <person name="Boore J.L."/>
            <person name="Grigoriev I.V."/>
            <person name="Lindberg D.R."/>
            <person name="Seaver E.C."/>
            <person name="Weisblat D.A."/>
            <person name="Putnam N.H."/>
            <person name="Rokhsar D.S."/>
        </authorList>
    </citation>
    <scope>NUCLEOTIDE SEQUENCE</scope>
    <source>
        <strain evidence="4 6">I ESC-2004</strain>
    </source>
</reference>
<accession>R7UL73</accession>
<dbReference type="GO" id="GO:0008270">
    <property type="term" value="F:zinc ion binding"/>
    <property type="evidence" value="ECO:0007669"/>
    <property type="project" value="UniProtKB-KW"/>
</dbReference>
<sequence>MCSDLDHSQYCMQFPGASPLRRFPCSRRRPGVSSSDKDFKCEYPGCDKSFFSRNNLLAHQTLKHGRRPIHRRRRGSSLHEPLQVGSGGTTQTPPVESRGEEGQM</sequence>
<dbReference type="EnsemblMetazoa" id="CapteT203544">
    <property type="protein sequence ID" value="CapteP203544"/>
    <property type="gene ID" value="CapteG203544"/>
</dbReference>
<dbReference type="SUPFAM" id="SSF57667">
    <property type="entry name" value="beta-beta-alpha zinc fingers"/>
    <property type="match status" value="1"/>
</dbReference>
<dbReference type="HOGENOM" id="CLU_2252574_0_0_1"/>
<feature type="region of interest" description="Disordered" evidence="2">
    <location>
        <begin position="62"/>
        <end position="104"/>
    </location>
</feature>
<keyword evidence="1" id="KW-0863">Zinc-finger</keyword>
<keyword evidence="6" id="KW-1185">Reference proteome</keyword>
<protein>
    <recommendedName>
        <fullName evidence="3">C2H2-type domain-containing protein</fullName>
    </recommendedName>
</protein>
<feature type="domain" description="C2H2-type" evidence="3">
    <location>
        <begin position="39"/>
        <end position="68"/>
    </location>
</feature>
<dbReference type="Proteomes" id="UP000014760">
    <property type="component" value="Unassembled WGS sequence"/>
</dbReference>
<reference evidence="6" key="1">
    <citation type="submission" date="2012-12" db="EMBL/GenBank/DDBJ databases">
        <authorList>
            <person name="Hellsten U."/>
            <person name="Grimwood J."/>
            <person name="Chapman J.A."/>
            <person name="Shapiro H."/>
            <person name="Aerts A."/>
            <person name="Otillar R.P."/>
            <person name="Terry A.Y."/>
            <person name="Boore J.L."/>
            <person name="Simakov O."/>
            <person name="Marletaz F."/>
            <person name="Cho S.-J."/>
            <person name="Edsinger-Gonzales E."/>
            <person name="Havlak P."/>
            <person name="Kuo D.-H."/>
            <person name="Larsson T."/>
            <person name="Lv J."/>
            <person name="Arendt D."/>
            <person name="Savage R."/>
            <person name="Osoegawa K."/>
            <person name="de Jong P."/>
            <person name="Lindberg D.R."/>
            <person name="Seaver E.C."/>
            <person name="Weisblat D.A."/>
            <person name="Putnam N.H."/>
            <person name="Grigoriev I.V."/>
            <person name="Rokhsar D.S."/>
        </authorList>
    </citation>
    <scope>NUCLEOTIDE SEQUENCE</scope>
    <source>
        <strain evidence="6">I ESC-2004</strain>
    </source>
</reference>